<dbReference type="InterPro" id="IPR027417">
    <property type="entry name" value="P-loop_NTPase"/>
</dbReference>
<proteinExistence type="inferred from homology"/>
<evidence type="ECO:0000256" key="4">
    <source>
        <dbReference type="ARBA" id="ARBA00022692"/>
    </source>
</evidence>
<feature type="transmembrane region" description="Helical" evidence="7">
    <location>
        <begin position="7"/>
        <end position="26"/>
    </location>
</feature>
<evidence type="ECO:0000256" key="2">
    <source>
        <dbReference type="ARBA" id="ARBA00008806"/>
    </source>
</evidence>
<evidence type="ECO:0000256" key="7">
    <source>
        <dbReference type="SAM" id="Phobius"/>
    </source>
</evidence>
<dbReference type="PANTHER" id="PTHR37937">
    <property type="entry name" value="CONJUGATIVE TRANSFER: DNA TRANSPORT"/>
    <property type="match status" value="1"/>
</dbReference>
<reference evidence="9" key="1">
    <citation type="submission" date="2016-10" db="EMBL/GenBank/DDBJ databases">
        <authorList>
            <person name="Varghese N."/>
            <person name="Submissions S."/>
        </authorList>
    </citation>
    <scope>NUCLEOTIDE SEQUENCE [LARGE SCALE GENOMIC DNA]</scope>
    <source>
        <strain evidence="9">DSM 123</strain>
    </source>
</reference>
<dbReference type="OrthoDB" id="9759295at2"/>
<sequence>MLRNLQNGLVIGGTFVALILFGYPLAATGQHGFNSALWPTGVVHWWQWYGYVVSFNWPEILDRYGQMLRNVSNDFAWGGRVILGFTAAPFAIAATWLIKGKDFGLVRDLSGVFGAARWANAAELGLMKSGLELGTDKSTGRAVRVSVEGNLLTIAAPRKGKSAGLLIPNLVYPELDAWAGPAVVIDPKGAVFLSVSKRRRELGRTVRCVDPVNLVGGTDCWNPFEHLDPNDILYLQLTAQALLPESVGANDNTGYFRSRAVDLLVGAMLVAHQSNEPGLPEVLRLLSEEPAIFVEGLNKLSSQPAARIALGIMMDDPKTRDPIKSTTAQALSWLADERLRNLVSSSSFDLTDLMSGDVDLFIAVPTDYNETLAPLFRWLLADIFNTIRRNRLAERLVIFVDEAAALKRFDAILKASGELPGYGASLWTFWQTRQQMVDTYGESGAATLLGTAEIVTISDVPASDPDESERWSRALGDFTVLVETKTVAKKGDKPSISTASQAARLMTKEELTTNSESEVIVFPNSRYYARHPIRLRKTDVLTDKRFLGIIDGVKPVGRL</sequence>
<keyword evidence="9" id="KW-1185">Reference proteome</keyword>
<keyword evidence="5 7" id="KW-1133">Transmembrane helix</keyword>
<gene>
    <name evidence="8" type="ORF">SAMN05444123_101220</name>
</gene>
<dbReference type="GO" id="GO:0005886">
    <property type="term" value="C:plasma membrane"/>
    <property type="evidence" value="ECO:0007669"/>
    <property type="project" value="UniProtKB-SubCell"/>
</dbReference>
<dbReference type="SUPFAM" id="SSF52540">
    <property type="entry name" value="P-loop containing nucleoside triphosphate hydrolases"/>
    <property type="match status" value="1"/>
</dbReference>
<dbReference type="Gene3D" id="3.40.50.300">
    <property type="entry name" value="P-loop containing nucleotide triphosphate hydrolases"/>
    <property type="match status" value="1"/>
</dbReference>
<keyword evidence="4 7" id="KW-0812">Transmembrane</keyword>
<dbReference type="PANTHER" id="PTHR37937:SF1">
    <property type="entry name" value="CONJUGATIVE TRANSFER: DNA TRANSPORT"/>
    <property type="match status" value="1"/>
</dbReference>
<keyword evidence="3" id="KW-1003">Cell membrane</keyword>
<dbReference type="CDD" id="cd01127">
    <property type="entry name" value="TrwB_TraG_TraD_VirD4"/>
    <property type="match status" value="1"/>
</dbReference>
<dbReference type="RefSeq" id="WP_092681122.1">
    <property type="nucleotide sequence ID" value="NZ_FODT01000001.1"/>
</dbReference>
<evidence type="ECO:0000256" key="5">
    <source>
        <dbReference type="ARBA" id="ARBA00022989"/>
    </source>
</evidence>
<protein>
    <submittedName>
        <fullName evidence="8">Type IV secretion system protein VirD4</fullName>
    </submittedName>
</protein>
<dbReference type="Pfam" id="PF02534">
    <property type="entry name" value="T4SS-DNA_transf"/>
    <property type="match status" value="1"/>
</dbReference>
<evidence type="ECO:0000313" key="9">
    <source>
        <dbReference type="Proteomes" id="UP000199615"/>
    </source>
</evidence>
<evidence type="ECO:0000313" key="8">
    <source>
        <dbReference type="EMBL" id="SEO08526.1"/>
    </source>
</evidence>
<dbReference type="InterPro" id="IPR003688">
    <property type="entry name" value="TraG/VirD4"/>
</dbReference>
<feature type="transmembrane region" description="Helical" evidence="7">
    <location>
        <begin position="77"/>
        <end position="98"/>
    </location>
</feature>
<dbReference type="EMBL" id="FODT01000001">
    <property type="protein sequence ID" value="SEO08526.1"/>
    <property type="molecule type" value="Genomic_DNA"/>
</dbReference>
<dbReference type="AlphaFoldDB" id="A0A1H8LUH2"/>
<evidence type="ECO:0000256" key="6">
    <source>
        <dbReference type="ARBA" id="ARBA00023136"/>
    </source>
</evidence>
<evidence type="ECO:0000256" key="1">
    <source>
        <dbReference type="ARBA" id="ARBA00004651"/>
    </source>
</evidence>
<dbReference type="Proteomes" id="UP000199615">
    <property type="component" value="Unassembled WGS sequence"/>
</dbReference>
<keyword evidence="6 7" id="KW-0472">Membrane</keyword>
<accession>A0A1H8LUH2</accession>
<evidence type="ECO:0000256" key="3">
    <source>
        <dbReference type="ARBA" id="ARBA00022475"/>
    </source>
</evidence>
<name>A0A1H8LUH2_9BRAD</name>
<comment type="subcellular location">
    <subcellularLocation>
        <location evidence="1">Cell membrane</location>
        <topology evidence="1">Multi-pass membrane protein</topology>
    </subcellularLocation>
</comment>
<organism evidence="8 9">
    <name type="scientific">Rhodopseudomonas pseudopalustris</name>
    <dbReference type="NCBI Taxonomy" id="1513892"/>
    <lineage>
        <taxon>Bacteria</taxon>
        <taxon>Pseudomonadati</taxon>
        <taxon>Pseudomonadota</taxon>
        <taxon>Alphaproteobacteria</taxon>
        <taxon>Hyphomicrobiales</taxon>
        <taxon>Nitrobacteraceae</taxon>
        <taxon>Rhodopseudomonas</taxon>
    </lineage>
</organism>
<comment type="similarity">
    <text evidence="2">Belongs to the VirD4/TraG family.</text>
</comment>
<dbReference type="InterPro" id="IPR051539">
    <property type="entry name" value="T4SS-coupling_protein"/>
</dbReference>